<dbReference type="AlphaFoldDB" id="A0A2H1VBX0"/>
<feature type="compositionally biased region" description="Polar residues" evidence="1">
    <location>
        <begin position="7"/>
        <end position="16"/>
    </location>
</feature>
<evidence type="ECO:0000313" key="2">
    <source>
        <dbReference type="EMBL" id="SOQ38343.1"/>
    </source>
</evidence>
<dbReference type="EMBL" id="ODYU01001736">
    <property type="protein sequence ID" value="SOQ38343.1"/>
    <property type="molecule type" value="Genomic_DNA"/>
</dbReference>
<reference evidence="2" key="1">
    <citation type="submission" date="2016-07" db="EMBL/GenBank/DDBJ databases">
        <authorList>
            <person name="Bretaudeau A."/>
        </authorList>
    </citation>
    <scope>NUCLEOTIDE SEQUENCE</scope>
    <source>
        <strain evidence="2">Rice</strain>
        <tissue evidence="2">Whole body</tissue>
    </source>
</reference>
<evidence type="ECO:0000256" key="1">
    <source>
        <dbReference type="SAM" id="MobiDB-lite"/>
    </source>
</evidence>
<protein>
    <submittedName>
        <fullName evidence="2">SFRICE_029884</fullName>
    </submittedName>
</protein>
<accession>A0A2H1VBX0</accession>
<gene>
    <name evidence="2" type="ORF">SFRICE_029884</name>
</gene>
<feature type="region of interest" description="Disordered" evidence="1">
    <location>
        <begin position="1"/>
        <end position="23"/>
    </location>
</feature>
<proteinExistence type="predicted"/>
<name>A0A2H1VBX0_SPOFR</name>
<sequence>MGGRVQSELNTKSPNRTQDHMSERHCSDHSFFECTVGAEVGRPAAVQSVAGSIPALSNSLCDPQIVVSGLGVMCTCMFVNAPTTQEKILVWGNIKKNEYYNKTYASAEIKGTQWGIRNGSLYTNCIASRDQRNMNCHGGALTSNKRQNAYILNQWRLSPGEKSSTSFESLFIVSTSPHPRTLLNHDKESFCDSKLVGHTHDTTAFQKSNVGKSLNDFSRLGRGERECQTLPDKTRKRLD</sequence>
<organism evidence="2">
    <name type="scientific">Spodoptera frugiperda</name>
    <name type="common">Fall armyworm</name>
    <dbReference type="NCBI Taxonomy" id="7108"/>
    <lineage>
        <taxon>Eukaryota</taxon>
        <taxon>Metazoa</taxon>
        <taxon>Ecdysozoa</taxon>
        <taxon>Arthropoda</taxon>
        <taxon>Hexapoda</taxon>
        <taxon>Insecta</taxon>
        <taxon>Pterygota</taxon>
        <taxon>Neoptera</taxon>
        <taxon>Endopterygota</taxon>
        <taxon>Lepidoptera</taxon>
        <taxon>Glossata</taxon>
        <taxon>Ditrysia</taxon>
        <taxon>Noctuoidea</taxon>
        <taxon>Noctuidae</taxon>
        <taxon>Amphipyrinae</taxon>
        <taxon>Spodoptera</taxon>
    </lineage>
</organism>